<dbReference type="SUPFAM" id="SSF51230">
    <property type="entry name" value="Single hybrid motif"/>
    <property type="match status" value="1"/>
</dbReference>
<keyword evidence="4 9" id="KW-0444">Lipid biosynthesis</keyword>
<reference evidence="11 12" key="1">
    <citation type="submission" date="2017-01" db="EMBL/GenBank/DDBJ databases">
        <authorList>
            <person name="Varghese N."/>
            <person name="Submissions S."/>
        </authorList>
    </citation>
    <scope>NUCLEOTIDE SEQUENCE [LARGE SCALE GENOMIC DNA]</scope>
    <source>
        <strain evidence="11 12">DSM 18447</strain>
    </source>
</reference>
<evidence type="ECO:0000256" key="4">
    <source>
        <dbReference type="ARBA" id="ARBA00022516"/>
    </source>
</evidence>
<dbReference type="GO" id="GO:0006633">
    <property type="term" value="P:fatty acid biosynthetic process"/>
    <property type="evidence" value="ECO:0007669"/>
    <property type="project" value="UniProtKB-KW"/>
</dbReference>
<evidence type="ECO:0000256" key="8">
    <source>
        <dbReference type="ARBA" id="ARBA00023267"/>
    </source>
</evidence>
<organism evidence="11 12">
    <name type="scientific">Paracoccus saliphilus</name>
    <dbReference type="NCBI Taxonomy" id="405559"/>
    <lineage>
        <taxon>Bacteria</taxon>
        <taxon>Pseudomonadati</taxon>
        <taxon>Pseudomonadota</taxon>
        <taxon>Alphaproteobacteria</taxon>
        <taxon>Rhodobacterales</taxon>
        <taxon>Paracoccaceae</taxon>
        <taxon>Paracoccus</taxon>
    </lineage>
</organism>
<dbReference type="InterPro" id="IPR011053">
    <property type="entry name" value="Single_hybrid_motif"/>
</dbReference>
<evidence type="ECO:0000259" key="10">
    <source>
        <dbReference type="PROSITE" id="PS50968"/>
    </source>
</evidence>
<dbReference type="PRINTS" id="PR01071">
    <property type="entry name" value="ACOABIOTINCC"/>
</dbReference>
<comment type="function">
    <text evidence="1 9">This protein is a component of the acetyl coenzyme A carboxylase complex; first, biotin carboxylase catalyzes the carboxylation of the carrier protein and then the transcarboxylase transfers the carboxyl group to form malonyl-CoA.</text>
</comment>
<evidence type="ECO:0000256" key="9">
    <source>
        <dbReference type="RuleBase" id="RU364072"/>
    </source>
</evidence>
<name>A0AA45W7U3_9RHOB</name>
<dbReference type="InterPro" id="IPR000089">
    <property type="entry name" value="Biotin_lipoyl"/>
</dbReference>
<keyword evidence="5 9" id="KW-0276">Fatty acid metabolism</keyword>
<dbReference type="GO" id="GO:0003989">
    <property type="term" value="F:acetyl-CoA carboxylase activity"/>
    <property type="evidence" value="ECO:0007669"/>
    <property type="project" value="InterPro"/>
</dbReference>
<sequence>MPIAVDDLISKMQWAAASGLAELSLDTKSSRMTILRENASGQAGTQIQTEPPVASTVEFTEENAGAGSITAPLSGICYLAPDSGTSPFISIGARIAEGETLCVIEAMKVMTPVTASAEGIVEAILVEDGASVTTGDPLVRIR</sequence>
<dbReference type="AlphaFoldDB" id="A0AA45W7U3"/>
<dbReference type="PANTHER" id="PTHR45266:SF3">
    <property type="entry name" value="OXALOACETATE DECARBOXYLASE ALPHA CHAIN"/>
    <property type="match status" value="1"/>
</dbReference>
<dbReference type="CDD" id="cd06850">
    <property type="entry name" value="biotinyl_domain"/>
    <property type="match status" value="1"/>
</dbReference>
<dbReference type="Proteomes" id="UP000186216">
    <property type="component" value="Unassembled WGS sequence"/>
</dbReference>
<dbReference type="EMBL" id="FTOU01000021">
    <property type="protein sequence ID" value="SIT12290.1"/>
    <property type="molecule type" value="Genomic_DNA"/>
</dbReference>
<feature type="domain" description="Lipoyl-binding" evidence="10">
    <location>
        <begin position="66"/>
        <end position="142"/>
    </location>
</feature>
<accession>A0AA45W7U3</accession>
<dbReference type="PROSITE" id="PS00188">
    <property type="entry name" value="BIOTIN"/>
    <property type="match status" value="1"/>
</dbReference>
<evidence type="ECO:0000256" key="7">
    <source>
        <dbReference type="ARBA" id="ARBA00023160"/>
    </source>
</evidence>
<dbReference type="InterPro" id="IPR001882">
    <property type="entry name" value="Biotin_BS"/>
</dbReference>
<evidence type="ECO:0000256" key="3">
    <source>
        <dbReference type="ARBA" id="ARBA00017562"/>
    </source>
</evidence>
<dbReference type="Pfam" id="PF00364">
    <property type="entry name" value="Biotin_lipoyl"/>
    <property type="match status" value="1"/>
</dbReference>
<keyword evidence="7 9" id="KW-0275">Fatty acid biosynthesis</keyword>
<dbReference type="GO" id="GO:0009317">
    <property type="term" value="C:acetyl-CoA carboxylase complex"/>
    <property type="evidence" value="ECO:0007669"/>
    <property type="project" value="InterPro"/>
</dbReference>
<gene>
    <name evidence="11" type="ORF">SAMN05421772_12115</name>
</gene>
<protein>
    <recommendedName>
        <fullName evidence="3 9">Biotin carboxyl carrier protein of acetyl-CoA carboxylase</fullName>
    </recommendedName>
</protein>
<dbReference type="PANTHER" id="PTHR45266">
    <property type="entry name" value="OXALOACETATE DECARBOXYLASE ALPHA CHAIN"/>
    <property type="match status" value="1"/>
</dbReference>
<evidence type="ECO:0000313" key="12">
    <source>
        <dbReference type="Proteomes" id="UP000186216"/>
    </source>
</evidence>
<evidence type="ECO:0000256" key="2">
    <source>
        <dbReference type="ARBA" id="ARBA00005194"/>
    </source>
</evidence>
<dbReference type="PROSITE" id="PS50968">
    <property type="entry name" value="BIOTINYL_LIPOYL"/>
    <property type="match status" value="1"/>
</dbReference>
<evidence type="ECO:0000256" key="1">
    <source>
        <dbReference type="ARBA" id="ARBA00003761"/>
    </source>
</evidence>
<evidence type="ECO:0000256" key="5">
    <source>
        <dbReference type="ARBA" id="ARBA00022832"/>
    </source>
</evidence>
<evidence type="ECO:0000313" key="11">
    <source>
        <dbReference type="EMBL" id="SIT12290.1"/>
    </source>
</evidence>
<dbReference type="InterPro" id="IPR050709">
    <property type="entry name" value="Biotin_Carboxyl_Carrier/Decarb"/>
</dbReference>
<keyword evidence="6 9" id="KW-0443">Lipid metabolism</keyword>
<comment type="caution">
    <text evidence="11">The sequence shown here is derived from an EMBL/GenBank/DDBJ whole genome shotgun (WGS) entry which is preliminary data.</text>
</comment>
<comment type="pathway">
    <text evidence="2 9">Lipid metabolism; fatty acid biosynthesis.</text>
</comment>
<keyword evidence="8 9" id="KW-0092">Biotin</keyword>
<dbReference type="Gene3D" id="2.40.50.100">
    <property type="match status" value="1"/>
</dbReference>
<dbReference type="InterPro" id="IPR001249">
    <property type="entry name" value="AcCoA_biotinCC"/>
</dbReference>
<evidence type="ECO:0000256" key="6">
    <source>
        <dbReference type="ARBA" id="ARBA00023098"/>
    </source>
</evidence>
<proteinExistence type="predicted"/>